<keyword evidence="7 14" id="KW-0274">FAD</keyword>
<dbReference type="Pfam" id="PF21162">
    <property type="entry name" value="ETFQO_UQ-bd"/>
    <property type="match status" value="1"/>
</dbReference>
<dbReference type="EC" id="1.5.5.1" evidence="14"/>
<keyword evidence="17" id="KW-1185">Reference proteome</keyword>
<dbReference type="InterPro" id="IPR006076">
    <property type="entry name" value="FAD-dep_OxRdtase"/>
</dbReference>
<protein>
    <recommendedName>
        <fullName evidence="14">Electron transfer flavoprotein-ubiquinone oxidoreductase</fullName>
        <shortName evidence="14">ETF-QO</shortName>
        <ecNumber evidence="14">1.5.5.1</ecNumber>
    </recommendedName>
</protein>
<dbReference type="Gene3D" id="3.30.9.90">
    <property type="match status" value="1"/>
</dbReference>
<dbReference type="PANTHER" id="PTHR10617:SF107">
    <property type="entry name" value="ELECTRON TRANSFER FLAVOPROTEIN-UBIQUINONE OXIDOREDUCTASE, MITOCHONDRIAL"/>
    <property type="match status" value="1"/>
</dbReference>
<dbReference type="GO" id="GO:0004174">
    <property type="term" value="F:electron-transferring-flavoprotein dehydrogenase activity"/>
    <property type="evidence" value="ECO:0007669"/>
    <property type="project" value="UniProtKB-UniRule"/>
</dbReference>
<dbReference type="GO" id="GO:0051539">
    <property type="term" value="F:4 iron, 4 sulfur cluster binding"/>
    <property type="evidence" value="ECO:0007669"/>
    <property type="project" value="UniProtKB-UniRule"/>
</dbReference>
<comment type="cofactor">
    <cofactor evidence="14">
        <name>[4Fe-4S] cluster</name>
        <dbReference type="ChEBI" id="CHEBI:49883"/>
    </cofactor>
    <text evidence="14">Binds 1 [4Fe-4S] cluster.</text>
</comment>
<dbReference type="EMBL" id="VRVR01000015">
    <property type="protein sequence ID" value="KAF0852800.1"/>
    <property type="molecule type" value="Genomic_DNA"/>
</dbReference>
<gene>
    <name evidence="16" type="ORF">ANDGO_04089</name>
</gene>
<evidence type="ECO:0000256" key="13">
    <source>
        <dbReference type="ARBA" id="ARBA00052682"/>
    </source>
</evidence>
<keyword evidence="4" id="KW-0004">4Fe-4S</keyword>
<dbReference type="SUPFAM" id="SSF54862">
    <property type="entry name" value="4Fe-4S ferredoxins"/>
    <property type="match status" value="1"/>
</dbReference>
<dbReference type="InterPro" id="IPR036188">
    <property type="entry name" value="FAD/NAD-bd_sf"/>
</dbReference>
<dbReference type="SUPFAM" id="SSF51905">
    <property type="entry name" value="FAD/NAD(P)-binding domain"/>
    <property type="match status" value="1"/>
</dbReference>
<feature type="domain" description="4Fe-4S ferredoxin-type" evidence="15">
    <location>
        <begin position="520"/>
        <end position="549"/>
    </location>
</feature>
<evidence type="ECO:0000256" key="5">
    <source>
        <dbReference type="ARBA" id="ARBA00022630"/>
    </source>
</evidence>
<evidence type="ECO:0000256" key="3">
    <source>
        <dbReference type="ARBA" id="ARBA00022448"/>
    </source>
</evidence>
<comment type="function">
    <text evidence="2 14">Accepts electrons from ETF and reduces ubiquinone.</text>
</comment>
<evidence type="ECO:0000256" key="2">
    <source>
        <dbReference type="ARBA" id="ARBA00002819"/>
    </source>
</evidence>
<keyword evidence="5 14" id="KW-0285">Flavoprotein</keyword>
<keyword evidence="11 14" id="KW-0411">Iron-sulfur</keyword>
<evidence type="ECO:0000256" key="4">
    <source>
        <dbReference type="ARBA" id="ARBA00022485"/>
    </source>
</evidence>
<keyword evidence="9 14" id="KW-0560">Oxidoreductase</keyword>
<keyword evidence="6 14" id="KW-0479">Metal-binding</keyword>
<dbReference type="Proteomes" id="UP000799049">
    <property type="component" value="Unassembled WGS sequence"/>
</dbReference>
<comment type="cofactor">
    <cofactor evidence="1 14">
        <name>FAD</name>
        <dbReference type="ChEBI" id="CHEBI:57692"/>
    </cofactor>
</comment>
<dbReference type="AlphaFoldDB" id="A0A8K0AH48"/>
<evidence type="ECO:0000256" key="7">
    <source>
        <dbReference type="ARBA" id="ARBA00022827"/>
    </source>
</evidence>
<organism evidence="16 17">
    <name type="scientific">Andalucia godoyi</name>
    <name type="common">Flagellate</name>
    <dbReference type="NCBI Taxonomy" id="505711"/>
    <lineage>
        <taxon>Eukaryota</taxon>
        <taxon>Discoba</taxon>
        <taxon>Jakobida</taxon>
        <taxon>Andalucina</taxon>
        <taxon>Andaluciidae</taxon>
        <taxon>Andalucia</taxon>
    </lineage>
</organism>
<dbReference type="Pfam" id="PF05187">
    <property type="entry name" value="Fer4_ETF_QO"/>
    <property type="match status" value="1"/>
</dbReference>
<dbReference type="OrthoDB" id="437331at2759"/>
<evidence type="ECO:0000259" key="15">
    <source>
        <dbReference type="PROSITE" id="PS51379"/>
    </source>
</evidence>
<evidence type="ECO:0000256" key="11">
    <source>
        <dbReference type="ARBA" id="ARBA00023014"/>
    </source>
</evidence>
<evidence type="ECO:0000313" key="16">
    <source>
        <dbReference type="EMBL" id="KAF0852800.1"/>
    </source>
</evidence>
<dbReference type="PANTHER" id="PTHR10617">
    <property type="entry name" value="ELECTRON TRANSFER FLAVOPROTEIN-UBIQUINONE OXIDOREDUCTASE"/>
    <property type="match status" value="1"/>
</dbReference>
<name>A0A8K0AH48_ANDGO</name>
<keyword evidence="10 14" id="KW-0408">Iron</keyword>
<evidence type="ECO:0000256" key="9">
    <source>
        <dbReference type="ARBA" id="ARBA00023002"/>
    </source>
</evidence>
<dbReference type="GO" id="GO:0046872">
    <property type="term" value="F:metal ion binding"/>
    <property type="evidence" value="ECO:0007669"/>
    <property type="project" value="UniProtKB-KW"/>
</dbReference>
<proteinExistence type="predicted"/>
<evidence type="ECO:0000256" key="8">
    <source>
        <dbReference type="ARBA" id="ARBA00022982"/>
    </source>
</evidence>
<dbReference type="SUPFAM" id="SSF54373">
    <property type="entry name" value="FAD-linked reductases, C-terminal domain"/>
    <property type="match status" value="1"/>
</dbReference>
<reference evidence="16" key="1">
    <citation type="submission" date="2019-09" db="EMBL/GenBank/DDBJ databases">
        <title>The Mitochondrial Proteome of the Jakobid, Andalucia godoyi, a Protist With the Most Gene-Rich and Bacteria-Like Mitochondrial Genome.</title>
        <authorList>
            <person name="Gray M.W."/>
            <person name="Burger G."/>
            <person name="Derelle R."/>
            <person name="Klimes V."/>
            <person name="Leger M."/>
            <person name="Sarrasin M."/>
            <person name="Vlcek C."/>
            <person name="Roger A.J."/>
            <person name="Elias M."/>
            <person name="Lang B.F."/>
        </authorList>
    </citation>
    <scope>NUCLEOTIDE SEQUENCE</scope>
    <source>
        <strain evidence="16">And28</strain>
    </source>
</reference>
<keyword evidence="8 14" id="KW-0249">Electron transport</keyword>
<evidence type="ECO:0000256" key="10">
    <source>
        <dbReference type="ARBA" id="ARBA00023004"/>
    </source>
</evidence>
<comment type="catalytic activity">
    <reaction evidence="13 14">
        <text>a ubiquinone + reduced [electron-transfer flavoprotein] = a ubiquinol + oxidized [electron-transfer flavoprotein] + H(+)</text>
        <dbReference type="Rhea" id="RHEA:24052"/>
        <dbReference type="Rhea" id="RHEA-COMP:9565"/>
        <dbReference type="Rhea" id="RHEA-COMP:9566"/>
        <dbReference type="Rhea" id="RHEA-COMP:10685"/>
        <dbReference type="Rhea" id="RHEA-COMP:10686"/>
        <dbReference type="ChEBI" id="CHEBI:15378"/>
        <dbReference type="ChEBI" id="CHEBI:16389"/>
        <dbReference type="ChEBI" id="CHEBI:17976"/>
        <dbReference type="ChEBI" id="CHEBI:57692"/>
        <dbReference type="ChEBI" id="CHEBI:58307"/>
        <dbReference type="EC" id="1.5.5.1"/>
    </reaction>
</comment>
<dbReference type="Gene3D" id="3.50.50.60">
    <property type="entry name" value="FAD/NAD(P)-binding domain"/>
    <property type="match status" value="1"/>
</dbReference>
<dbReference type="PRINTS" id="PR00411">
    <property type="entry name" value="PNDRDTASEI"/>
</dbReference>
<evidence type="ECO:0000256" key="6">
    <source>
        <dbReference type="ARBA" id="ARBA00022723"/>
    </source>
</evidence>
<comment type="caution">
    <text evidence="16">The sequence shown here is derived from an EMBL/GenBank/DDBJ whole genome shotgun (WGS) entry which is preliminary data.</text>
</comment>
<dbReference type="InterPro" id="IPR049398">
    <property type="entry name" value="ETF-QO/FixC_UQ-bd"/>
</dbReference>
<evidence type="ECO:0000256" key="1">
    <source>
        <dbReference type="ARBA" id="ARBA00001974"/>
    </source>
</evidence>
<accession>A0A8K0AH48</accession>
<dbReference type="InterPro" id="IPR007859">
    <property type="entry name" value="ETF-QO/FixX_C"/>
</dbReference>
<evidence type="ECO:0000256" key="14">
    <source>
        <dbReference type="RuleBase" id="RU366068"/>
    </source>
</evidence>
<dbReference type="FunFam" id="3.30.70.20:FF:000012">
    <property type="entry name" value="Electron transfer flavoprotein-ubiquinone oxidoreductase, mitochondrial"/>
    <property type="match status" value="1"/>
</dbReference>
<evidence type="ECO:0000313" key="17">
    <source>
        <dbReference type="Proteomes" id="UP000799049"/>
    </source>
</evidence>
<dbReference type="InterPro" id="IPR040156">
    <property type="entry name" value="ETF-QO"/>
</dbReference>
<evidence type="ECO:0000256" key="12">
    <source>
        <dbReference type="ARBA" id="ARBA00023075"/>
    </source>
</evidence>
<keyword evidence="12 14" id="KW-0830">Ubiquinone</keyword>
<dbReference type="GO" id="GO:0005743">
    <property type="term" value="C:mitochondrial inner membrane"/>
    <property type="evidence" value="ECO:0007669"/>
    <property type="project" value="TreeGrafter"/>
</dbReference>
<sequence>MFRIFSNPVKKISCSAVSKRLFALAPNVDREVMEFDVLIVGAGPAGLATALRLKQLDSNLNVCVIEKGAEIGAHTLSGACIEMQAMNELIPDWKSLGAPIHQEAKNDYFVWLLNDKKHVRLPTPPQMQNHGNYIVSLGAVVQWLGKQCEDAGVDVFPGFAAADVIVEDGQLRGVITSDSGIAKDGTVKDSFAPGVQLRARQTVLGEGCRGSLTKNLFDKFGLRKNADPQTYGLGVKEVWEVVPSKFEAGKIVHTVGWPMDMKTYGGSWLYHWENNKVSLGFVVGLDYENTYLSPFQELQRWKKHPFIQSLLEGGRCISYGARTISEGGLQSLPKVSFPGGVLVGDSAGFVNVPKIKGTHNAMKSGMLAAEAIVEAFNSGSSEATSYYDRLKNSWVWEDLHKVRNIRPAFQWGFLPALAYSAVDTYLFRGRAPWTLHMKHADHECTKPAAECEKIAYPKPDGVISFDLLTQLARSGTNHEHDQPAHLTLKDPAVPQKVNLPVYDGPESRFCPAKVYEYVEGRLVINAQNCLHCKACDIKDPTQNINWVVPEGSGGPAYAAQM</sequence>
<dbReference type="PROSITE" id="PS51379">
    <property type="entry name" value="4FE4S_FER_2"/>
    <property type="match status" value="1"/>
</dbReference>
<dbReference type="Gene3D" id="3.30.70.20">
    <property type="match status" value="1"/>
</dbReference>
<keyword evidence="3 14" id="KW-0813">Transport</keyword>
<dbReference type="InterPro" id="IPR017896">
    <property type="entry name" value="4Fe4S_Fe-S-bd"/>
</dbReference>
<dbReference type="Pfam" id="PF01266">
    <property type="entry name" value="DAO"/>
    <property type="match status" value="1"/>
</dbReference>